<gene>
    <name evidence="3" type="primary">LOC105361900</name>
</gene>
<evidence type="ECO:0000313" key="3">
    <source>
        <dbReference type="RefSeq" id="XP_011497498.1"/>
    </source>
</evidence>
<dbReference type="GeneID" id="105361900"/>
<sequence length="113" mass="13425">MFVLLLFILSLCTTHRSVLGEIVLTKSRCYAFCNMFPSNMLNLCVHTCNRLFRNGDRTITTLEDCEKYCDSFRYEYRSRCKYYCYQDMGYFDSTVQTKRPLKSKSKKRIADKS</sequence>
<accession>A0AAJ6YG87</accession>
<feature type="signal peptide" evidence="1">
    <location>
        <begin position="1"/>
        <end position="20"/>
    </location>
</feature>
<dbReference type="KEGG" id="csol:105361900"/>
<organism evidence="2 3">
    <name type="scientific">Ceratosolen solmsi marchali</name>
    <dbReference type="NCBI Taxonomy" id="326594"/>
    <lineage>
        <taxon>Eukaryota</taxon>
        <taxon>Metazoa</taxon>
        <taxon>Ecdysozoa</taxon>
        <taxon>Arthropoda</taxon>
        <taxon>Hexapoda</taxon>
        <taxon>Insecta</taxon>
        <taxon>Pterygota</taxon>
        <taxon>Neoptera</taxon>
        <taxon>Endopterygota</taxon>
        <taxon>Hymenoptera</taxon>
        <taxon>Apocrita</taxon>
        <taxon>Proctotrupomorpha</taxon>
        <taxon>Chalcidoidea</taxon>
        <taxon>Agaonidae</taxon>
        <taxon>Agaoninae</taxon>
        <taxon>Ceratosolen</taxon>
    </lineage>
</organism>
<proteinExistence type="predicted"/>
<dbReference type="RefSeq" id="XP_011497498.1">
    <property type="nucleotide sequence ID" value="XM_011499196.1"/>
</dbReference>
<dbReference type="Proteomes" id="UP000695007">
    <property type="component" value="Unplaced"/>
</dbReference>
<feature type="chain" id="PRO_5042471297" evidence="1">
    <location>
        <begin position="21"/>
        <end position="113"/>
    </location>
</feature>
<reference evidence="3" key="1">
    <citation type="submission" date="2025-08" db="UniProtKB">
        <authorList>
            <consortium name="RefSeq"/>
        </authorList>
    </citation>
    <scope>IDENTIFICATION</scope>
</reference>
<keyword evidence="1" id="KW-0732">Signal</keyword>
<evidence type="ECO:0000256" key="1">
    <source>
        <dbReference type="SAM" id="SignalP"/>
    </source>
</evidence>
<name>A0AAJ6YG87_9HYME</name>
<evidence type="ECO:0000313" key="2">
    <source>
        <dbReference type="Proteomes" id="UP000695007"/>
    </source>
</evidence>
<keyword evidence="2" id="KW-1185">Reference proteome</keyword>
<dbReference type="AlphaFoldDB" id="A0AAJ6YG87"/>
<protein>
    <submittedName>
        <fullName evidence="3">Uncharacterized protein LOC105361900</fullName>
    </submittedName>
</protein>